<sequence>MVQIFNCLCLGREMPRKKFIIQMLTYLIDQKCLEIPLQSYHLFNPLIYTAVLITTASSKPGGRIRHICC</sequence>
<evidence type="ECO:0000313" key="1">
    <source>
        <dbReference type="EMBL" id="GEU31620.1"/>
    </source>
</evidence>
<accession>A0A6L2J4Q9</accession>
<reference evidence="1" key="1">
    <citation type="journal article" date="2019" name="Sci. Rep.">
        <title>Draft genome of Tanacetum cinerariifolium, the natural source of mosquito coil.</title>
        <authorList>
            <person name="Yamashiro T."/>
            <person name="Shiraishi A."/>
            <person name="Satake H."/>
            <person name="Nakayama K."/>
        </authorList>
    </citation>
    <scope>NUCLEOTIDE SEQUENCE</scope>
</reference>
<organism evidence="1">
    <name type="scientific">Tanacetum cinerariifolium</name>
    <name type="common">Dalmatian daisy</name>
    <name type="synonym">Chrysanthemum cinerariifolium</name>
    <dbReference type="NCBI Taxonomy" id="118510"/>
    <lineage>
        <taxon>Eukaryota</taxon>
        <taxon>Viridiplantae</taxon>
        <taxon>Streptophyta</taxon>
        <taxon>Embryophyta</taxon>
        <taxon>Tracheophyta</taxon>
        <taxon>Spermatophyta</taxon>
        <taxon>Magnoliopsida</taxon>
        <taxon>eudicotyledons</taxon>
        <taxon>Gunneridae</taxon>
        <taxon>Pentapetalae</taxon>
        <taxon>asterids</taxon>
        <taxon>campanulids</taxon>
        <taxon>Asterales</taxon>
        <taxon>Asteraceae</taxon>
        <taxon>Asteroideae</taxon>
        <taxon>Anthemideae</taxon>
        <taxon>Anthemidinae</taxon>
        <taxon>Tanacetum</taxon>
    </lineage>
</organism>
<protein>
    <submittedName>
        <fullName evidence="1">Uncharacterized protein</fullName>
    </submittedName>
</protein>
<gene>
    <name evidence="1" type="ORF">Tci_003598</name>
</gene>
<comment type="caution">
    <text evidence="1">The sequence shown here is derived from an EMBL/GenBank/DDBJ whole genome shotgun (WGS) entry which is preliminary data.</text>
</comment>
<proteinExistence type="predicted"/>
<dbReference type="EMBL" id="BKCJ010000269">
    <property type="protein sequence ID" value="GEU31620.1"/>
    <property type="molecule type" value="Genomic_DNA"/>
</dbReference>
<dbReference type="AlphaFoldDB" id="A0A6L2J4Q9"/>
<name>A0A6L2J4Q9_TANCI</name>